<keyword evidence="5" id="KW-0410">Iron transport</keyword>
<feature type="domain" description="TonB-dependent receptor plug" evidence="18">
    <location>
        <begin position="47"/>
        <end position="144"/>
    </location>
</feature>
<evidence type="ECO:0000256" key="4">
    <source>
        <dbReference type="ARBA" id="ARBA00022452"/>
    </source>
</evidence>
<evidence type="ECO:0000256" key="8">
    <source>
        <dbReference type="ARBA" id="ARBA00023004"/>
    </source>
</evidence>
<evidence type="ECO:0000256" key="7">
    <source>
        <dbReference type="ARBA" id="ARBA00022729"/>
    </source>
</evidence>
<evidence type="ECO:0000256" key="11">
    <source>
        <dbReference type="ARBA" id="ARBA00023136"/>
    </source>
</evidence>
<evidence type="ECO:0000256" key="14">
    <source>
        <dbReference type="PROSITE-ProRule" id="PRU01360"/>
    </source>
</evidence>
<dbReference type="GO" id="GO:0015891">
    <property type="term" value="P:siderophore transport"/>
    <property type="evidence" value="ECO:0007669"/>
    <property type="project" value="InterPro"/>
</dbReference>
<dbReference type="PROSITE" id="PS52016">
    <property type="entry name" value="TONB_DEPENDENT_REC_3"/>
    <property type="match status" value="1"/>
</dbReference>
<dbReference type="Gene3D" id="2.40.170.20">
    <property type="entry name" value="TonB-dependent receptor, beta-barrel domain"/>
    <property type="match status" value="1"/>
</dbReference>
<sequence>MKKIFFNTSIVSVLALTSAAVMADEVEQLDEISVVGSVAKSGKVDYMTPKSVDVITEQQIADENAQKVDQALRYQAGIVTEPYGGDNDTDWFKIRGFDASMTLDGTALGKNGFFVWLPNTYGLESLEVVKGADSFTYGAAETGGLVNLVSKRPTKDPKGEIKLTAGNKDERGISFDVSNKLADNLRYRLVADYNKRHGQVNGTWLESYYLAPSFTWDISDKASFTLLASVQKDVGVPVNPFLPAYGSLIPTVNGTIPHGVNLGEPDQDYTDRSQYSIGYEYINKFADGWTFAQNYRFSRLNIDQYNTFAYSSDALANAYRGYSYTVGHTTNHTIDNRISKVWKIGEVENTTTVGVDYQYSDTKGINNGFGAVNAINMFHPVYNQTPYNPTGTDYNLKTIQLGLYAQNQLRYKNLLWNVSARHDKARANSVANSANTSYHVSHNSYSTGIMYQFENGLAPYASYSESFRVSAGNDGYGRAYRPYEGKQYEVGLKYLPSFVNGTFSVAWFDLKEKNTLVTDPSNISIQAGKQTSHGVEAQANLEFNDNISGQFAYTYTKAETDLAYNQTIRSALIPRHAYSAKLNYRFTDNVLNGLTVGAGVRYTGSTVDEQYYKGYKVGNYTLVDLSAKYEFANNWVAQINVDNLSNKKYLASCSYYCYYGEGRKITGNLTYKF</sequence>
<dbReference type="InterPro" id="IPR039426">
    <property type="entry name" value="TonB-dep_rcpt-like"/>
</dbReference>
<dbReference type="GO" id="GO:0009279">
    <property type="term" value="C:cell outer membrane"/>
    <property type="evidence" value="ECO:0007669"/>
    <property type="project" value="UniProtKB-SubCell"/>
</dbReference>
<keyword evidence="9" id="KW-0406">Ion transport</keyword>
<keyword evidence="20" id="KW-1185">Reference proteome</keyword>
<keyword evidence="10 15" id="KW-0798">TonB box</keyword>
<evidence type="ECO:0000256" key="9">
    <source>
        <dbReference type="ARBA" id="ARBA00023065"/>
    </source>
</evidence>
<organism evidence="19 20">
    <name type="scientific">Alitibacter langaaensis DSM 22999</name>
    <dbReference type="NCBI Taxonomy" id="1122935"/>
    <lineage>
        <taxon>Bacteria</taxon>
        <taxon>Pseudomonadati</taxon>
        <taxon>Pseudomonadota</taxon>
        <taxon>Gammaproteobacteria</taxon>
        <taxon>Pasteurellales</taxon>
        <taxon>Pasteurellaceae</taxon>
        <taxon>Alitibacter</taxon>
    </lineage>
</organism>
<accession>A0A2U0SMV0</accession>
<dbReference type="InterPro" id="IPR036942">
    <property type="entry name" value="Beta-barrel_TonB_sf"/>
</dbReference>
<dbReference type="Proteomes" id="UP000245909">
    <property type="component" value="Unassembled WGS sequence"/>
</dbReference>
<evidence type="ECO:0000259" key="18">
    <source>
        <dbReference type="Pfam" id="PF07715"/>
    </source>
</evidence>
<comment type="similarity">
    <text evidence="2 14 15">Belongs to the TonB-dependent receptor family.</text>
</comment>
<dbReference type="GO" id="GO:0015344">
    <property type="term" value="F:siderophore uptake transmembrane transporter activity"/>
    <property type="evidence" value="ECO:0007669"/>
    <property type="project" value="TreeGrafter"/>
</dbReference>
<feature type="signal peptide" evidence="16">
    <location>
        <begin position="1"/>
        <end position="23"/>
    </location>
</feature>
<dbReference type="Gene3D" id="2.170.130.10">
    <property type="entry name" value="TonB-dependent receptor, plug domain"/>
    <property type="match status" value="1"/>
</dbReference>
<evidence type="ECO:0000256" key="6">
    <source>
        <dbReference type="ARBA" id="ARBA00022692"/>
    </source>
</evidence>
<dbReference type="GO" id="GO:0038023">
    <property type="term" value="F:signaling receptor activity"/>
    <property type="evidence" value="ECO:0007669"/>
    <property type="project" value="InterPro"/>
</dbReference>
<dbReference type="InterPro" id="IPR000531">
    <property type="entry name" value="Beta-barrel_TonB"/>
</dbReference>
<dbReference type="PANTHER" id="PTHR32552">
    <property type="entry name" value="FERRICHROME IRON RECEPTOR-RELATED"/>
    <property type="match status" value="1"/>
</dbReference>
<evidence type="ECO:0000256" key="5">
    <source>
        <dbReference type="ARBA" id="ARBA00022496"/>
    </source>
</evidence>
<evidence type="ECO:0000259" key="17">
    <source>
        <dbReference type="Pfam" id="PF00593"/>
    </source>
</evidence>
<dbReference type="InterPro" id="IPR012910">
    <property type="entry name" value="Plug_dom"/>
</dbReference>
<dbReference type="RefSeq" id="WP_116632220.1">
    <property type="nucleotide sequence ID" value="NZ_QENU01000012.1"/>
</dbReference>
<evidence type="ECO:0000256" key="1">
    <source>
        <dbReference type="ARBA" id="ARBA00004571"/>
    </source>
</evidence>
<evidence type="ECO:0000256" key="3">
    <source>
        <dbReference type="ARBA" id="ARBA00022448"/>
    </source>
</evidence>
<evidence type="ECO:0000256" key="2">
    <source>
        <dbReference type="ARBA" id="ARBA00009810"/>
    </source>
</evidence>
<dbReference type="EMBL" id="QENU01000012">
    <property type="protein sequence ID" value="PVX32669.1"/>
    <property type="molecule type" value="Genomic_DNA"/>
</dbReference>
<keyword evidence="13 14" id="KW-0998">Cell outer membrane</keyword>
<evidence type="ECO:0000256" key="15">
    <source>
        <dbReference type="RuleBase" id="RU003357"/>
    </source>
</evidence>
<dbReference type="NCBIfam" id="TIGR01783">
    <property type="entry name" value="TonB-siderophor"/>
    <property type="match status" value="1"/>
</dbReference>
<keyword evidence="3 14" id="KW-0813">Transport</keyword>
<dbReference type="AlphaFoldDB" id="A0A2U0SMV0"/>
<comment type="subcellular location">
    <subcellularLocation>
        <location evidence="1 14">Cell outer membrane</location>
        <topology evidence="1 14">Multi-pass membrane protein</topology>
    </subcellularLocation>
</comment>
<dbReference type="OrthoDB" id="127311at2"/>
<evidence type="ECO:0000256" key="13">
    <source>
        <dbReference type="ARBA" id="ARBA00023237"/>
    </source>
</evidence>
<keyword evidence="8" id="KW-0408">Iron</keyword>
<dbReference type="SUPFAM" id="SSF56935">
    <property type="entry name" value="Porins"/>
    <property type="match status" value="1"/>
</dbReference>
<feature type="domain" description="TonB-dependent receptor-like beta-barrel" evidence="17">
    <location>
        <begin position="235"/>
        <end position="644"/>
    </location>
</feature>
<feature type="chain" id="PRO_5015440111" evidence="16">
    <location>
        <begin position="24"/>
        <end position="673"/>
    </location>
</feature>
<protein>
    <submittedName>
        <fullName evidence="19">Iron complex outermembrane receptor protein</fullName>
    </submittedName>
</protein>
<evidence type="ECO:0000313" key="20">
    <source>
        <dbReference type="Proteomes" id="UP000245909"/>
    </source>
</evidence>
<comment type="caution">
    <text evidence="19">The sequence shown here is derived from an EMBL/GenBank/DDBJ whole genome shotgun (WGS) entry which is preliminary data.</text>
</comment>
<dbReference type="InterPro" id="IPR037066">
    <property type="entry name" value="Plug_dom_sf"/>
</dbReference>
<reference evidence="19 20" key="1">
    <citation type="submission" date="2018-05" db="EMBL/GenBank/DDBJ databases">
        <title>Genomic Encyclopedia of Type Strains, Phase IV (KMG-IV): sequencing the most valuable type-strain genomes for metagenomic binning, comparative biology and taxonomic classification.</title>
        <authorList>
            <person name="Goeker M."/>
        </authorList>
    </citation>
    <scope>NUCLEOTIDE SEQUENCE [LARGE SCALE GENOMIC DNA]</scope>
    <source>
        <strain evidence="19 20">DSM 22999</strain>
    </source>
</reference>
<dbReference type="InterPro" id="IPR010105">
    <property type="entry name" value="TonB_sidphr_rcpt"/>
</dbReference>
<keyword evidence="11 14" id="KW-0472">Membrane</keyword>
<evidence type="ECO:0000256" key="12">
    <source>
        <dbReference type="ARBA" id="ARBA00023170"/>
    </source>
</evidence>
<keyword evidence="12 19" id="KW-0675">Receptor</keyword>
<dbReference type="PANTHER" id="PTHR32552:SF68">
    <property type="entry name" value="FERRICHROME OUTER MEMBRANE TRANSPORTER_PHAGE RECEPTOR"/>
    <property type="match status" value="1"/>
</dbReference>
<dbReference type="Pfam" id="PF00593">
    <property type="entry name" value="TonB_dep_Rec_b-barrel"/>
    <property type="match status" value="1"/>
</dbReference>
<keyword evidence="7 16" id="KW-0732">Signal</keyword>
<dbReference type="Pfam" id="PF07715">
    <property type="entry name" value="Plug"/>
    <property type="match status" value="1"/>
</dbReference>
<evidence type="ECO:0000313" key="19">
    <source>
        <dbReference type="EMBL" id="PVX32669.1"/>
    </source>
</evidence>
<evidence type="ECO:0000256" key="16">
    <source>
        <dbReference type="SAM" id="SignalP"/>
    </source>
</evidence>
<gene>
    <name evidence="19" type="ORF">C8D76_11230</name>
</gene>
<keyword evidence="6 14" id="KW-0812">Transmembrane</keyword>
<name>A0A2U0SMV0_9PAST</name>
<keyword evidence="4 14" id="KW-1134">Transmembrane beta strand</keyword>
<dbReference type="CDD" id="cd01347">
    <property type="entry name" value="ligand_gated_channel"/>
    <property type="match status" value="1"/>
</dbReference>
<proteinExistence type="inferred from homology"/>
<evidence type="ECO:0000256" key="10">
    <source>
        <dbReference type="ARBA" id="ARBA00023077"/>
    </source>
</evidence>